<dbReference type="GO" id="GO:0050567">
    <property type="term" value="F:glutaminyl-tRNA synthase (glutamine-hydrolyzing) activity"/>
    <property type="evidence" value="ECO:0007669"/>
    <property type="project" value="UniProtKB-UniRule"/>
</dbReference>
<dbReference type="InterPro" id="IPR004413">
    <property type="entry name" value="GatB"/>
</dbReference>
<protein>
    <recommendedName>
        <fullName evidence="10">Aspartyl/glutamyl-tRNA(Asn/Gln) amidotransferase subunit B</fullName>
        <shortName evidence="10">Asp/Glu-ADT subunit B</shortName>
        <ecNumber evidence="10">6.3.5.-</ecNumber>
    </recommendedName>
</protein>
<dbReference type="RefSeq" id="WP_054536701.1">
    <property type="nucleotide sequence ID" value="NZ_LGKP01000035.1"/>
</dbReference>
<evidence type="ECO:0000256" key="9">
    <source>
        <dbReference type="ARBA" id="ARBA00047913"/>
    </source>
</evidence>
<evidence type="ECO:0000256" key="3">
    <source>
        <dbReference type="ARBA" id="ARBA00022598"/>
    </source>
</evidence>
<dbReference type="OrthoDB" id="9804078at2"/>
<dbReference type="Pfam" id="PF02637">
    <property type="entry name" value="GatB_Yqey"/>
    <property type="match status" value="1"/>
</dbReference>
<dbReference type="InterPro" id="IPR003789">
    <property type="entry name" value="Asn/Gln_tRNA_amidoTrase-B-like"/>
</dbReference>
<dbReference type="STRING" id="70996.SE18_22465"/>
<dbReference type="InterPro" id="IPR023168">
    <property type="entry name" value="GatB_Yqey_C_2"/>
</dbReference>
<evidence type="ECO:0000259" key="11">
    <source>
        <dbReference type="SMART" id="SM00845"/>
    </source>
</evidence>
<dbReference type="NCBIfam" id="NF004014">
    <property type="entry name" value="PRK05477.1-4"/>
    <property type="match status" value="1"/>
</dbReference>
<keyword evidence="4 10" id="KW-0547">Nucleotide-binding</keyword>
<dbReference type="InterPro" id="IPR018027">
    <property type="entry name" value="Asn/Gln_amidotransferase"/>
</dbReference>
<evidence type="ECO:0000256" key="2">
    <source>
        <dbReference type="ARBA" id="ARBA00011123"/>
    </source>
</evidence>
<name>A0A0P6XYM5_9CHLR</name>
<evidence type="ECO:0000256" key="10">
    <source>
        <dbReference type="HAMAP-Rule" id="MF_00121"/>
    </source>
</evidence>
<dbReference type="InterPro" id="IPR017959">
    <property type="entry name" value="Asn/Gln-tRNA_amidoTrfase_suB/E"/>
</dbReference>
<dbReference type="SUPFAM" id="SSF89095">
    <property type="entry name" value="GatB/YqeY motif"/>
    <property type="match status" value="1"/>
</dbReference>
<dbReference type="GO" id="GO:0070681">
    <property type="term" value="P:glutaminyl-tRNAGln biosynthesis via transamidation"/>
    <property type="evidence" value="ECO:0007669"/>
    <property type="project" value="TreeGrafter"/>
</dbReference>
<evidence type="ECO:0000256" key="6">
    <source>
        <dbReference type="ARBA" id="ARBA00022917"/>
    </source>
</evidence>
<evidence type="ECO:0000313" key="12">
    <source>
        <dbReference type="EMBL" id="KPL81408.1"/>
    </source>
</evidence>
<evidence type="ECO:0000256" key="4">
    <source>
        <dbReference type="ARBA" id="ARBA00022741"/>
    </source>
</evidence>
<dbReference type="InterPro" id="IPR042114">
    <property type="entry name" value="GatB_C_1"/>
</dbReference>
<keyword evidence="6 10" id="KW-0648">Protein biosynthesis</keyword>
<evidence type="ECO:0000256" key="5">
    <source>
        <dbReference type="ARBA" id="ARBA00022840"/>
    </source>
</evidence>
<dbReference type="SMART" id="SM00845">
    <property type="entry name" value="GatB_Yqey"/>
    <property type="match status" value="1"/>
</dbReference>
<dbReference type="SUPFAM" id="SSF55931">
    <property type="entry name" value="Glutamine synthetase/guanido kinase"/>
    <property type="match status" value="1"/>
</dbReference>
<dbReference type="EMBL" id="LGKP01000035">
    <property type="protein sequence ID" value="KPL81408.1"/>
    <property type="molecule type" value="Genomic_DNA"/>
</dbReference>
<dbReference type="AlphaFoldDB" id="A0A0P6XYM5"/>
<dbReference type="Gene3D" id="1.10.10.410">
    <property type="match status" value="1"/>
</dbReference>
<comment type="catalytic activity">
    <reaction evidence="8 10">
        <text>L-aspartyl-tRNA(Asn) + L-glutamine + ATP + H2O = L-asparaginyl-tRNA(Asn) + L-glutamate + ADP + phosphate + 2 H(+)</text>
        <dbReference type="Rhea" id="RHEA:14513"/>
        <dbReference type="Rhea" id="RHEA-COMP:9674"/>
        <dbReference type="Rhea" id="RHEA-COMP:9677"/>
        <dbReference type="ChEBI" id="CHEBI:15377"/>
        <dbReference type="ChEBI" id="CHEBI:15378"/>
        <dbReference type="ChEBI" id="CHEBI:29985"/>
        <dbReference type="ChEBI" id="CHEBI:30616"/>
        <dbReference type="ChEBI" id="CHEBI:43474"/>
        <dbReference type="ChEBI" id="CHEBI:58359"/>
        <dbReference type="ChEBI" id="CHEBI:78515"/>
        <dbReference type="ChEBI" id="CHEBI:78516"/>
        <dbReference type="ChEBI" id="CHEBI:456216"/>
    </reaction>
</comment>
<gene>
    <name evidence="10" type="primary">gatB</name>
    <name evidence="12" type="ORF">SE18_22465</name>
</gene>
<dbReference type="InterPro" id="IPR014746">
    <property type="entry name" value="Gln_synth/guanido_kin_cat_dom"/>
</dbReference>
<keyword evidence="13" id="KW-1185">Reference proteome</keyword>
<dbReference type="HAMAP" id="MF_00121">
    <property type="entry name" value="GatB"/>
    <property type="match status" value="1"/>
</dbReference>
<dbReference type="FunFam" id="1.10.150.380:FF:000001">
    <property type="entry name" value="Aspartyl/glutamyl-tRNA(Asn/Gln) amidotransferase subunit B"/>
    <property type="match status" value="1"/>
</dbReference>
<evidence type="ECO:0000256" key="7">
    <source>
        <dbReference type="ARBA" id="ARBA00024799"/>
    </source>
</evidence>
<comment type="subunit">
    <text evidence="2 10">Heterotrimer of A, B and C subunits.</text>
</comment>
<organism evidence="12 13">
    <name type="scientific">Herpetosiphon geysericola</name>
    <dbReference type="NCBI Taxonomy" id="70996"/>
    <lineage>
        <taxon>Bacteria</taxon>
        <taxon>Bacillati</taxon>
        <taxon>Chloroflexota</taxon>
        <taxon>Chloroflexia</taxon>
        <taxon>Herpetosiphonales</taxon>
        <taxon>Herpetosiphonaceae</taxon>
        <taxon>Herpetosiphon</taxon>
    </lineage>
</organism>
<keyword evidence="5 10" id="KW-0067">ATP-binding</keyword>
<dbReference type="Gene3D" id="1.10.150.380">
    <property type="entry name" value="GatB domain, N-terminal subdomain"/>
    <property type="match status" value="1"/>
</dbReference>
<evidence type="ECO:0000256" key="1">
    <source>
        <dbReference type="ARBA" id="ARBA00005306"/>
    </source>
</evidence>
<dbReference type="GO" id="GO:0006412">
    <property type="term" value="P:translation"/>
    <property type="evidence" value="ECO:0007669"/>
    <property type="project" value="UniProtKB-UniRule"/>
</dbReference>
<evidence type="ECO:0000256" key="8">
    <source>
        <dbReference type="ARBA" id="ARBA00047380"/>
    </source>
</evidence>
<dbReference type="GO" id="GO:0005524">
    <property type="term" value="F:ATP binding"/>
    <property type="evidence" value="ECO:0007669"/>
    <property type="project" value="UniProtKB-KW"/>
</dbReference>
<proteinExistence type="inferred from homology"/>
<keyword evidence="12" id="KW-0808">Transferase</keyword>
<comment type="caution">
    <text evidence="12">The sequence shown here is derived from an EMBL/GenBank/DDBJ whole genome shotgun (WGS) entry which is preliminary data.</text>
</comment>
<dbReference type="GO" id="GO:0016740">
    <property type="term" value="F:transferase activity"/>
    <property type="evidence" value="ECO:0007669"/>
    <property type="project" value="UniProtKB-KW"/>
</dbReference>
<comment type="catalytic activity">
    <reaction evidence="9 10">
        <text>L-glutamyl-tRNA(Gln) + L-glutamine + ATP + H2O = L-glutaminyl-tRNA(Gln) + L-glutamate + ADP + phosphate + H(+)</text>
        <dbReference type="Rhea" id="RHEA:17521"/>
        <dbReference type="Rhea" id="RHEA-COMP:9681"/>
        <dbReference type="Rhea" id="RHEA-COMP:9684"/>
        <dbReference type="ChEBI" id="CHEBI:15377"/>
        <dbReference type="ChEBI" id="CHEBI:15378"/>
        <dbReference type="ChEBI" id="CHEBI:29985"/>
        <dbReference type="ChEBI" id="CHEBI:30616"/>
        <dbReference type="ChEBI" id="CHEBI:43474"/>
        <dbReference type="ChEBI" id="CHEBI:58359"/>
        <dbReference type="ChEBI" id="CHEBI:78520"/>
        <dbReference type="ChEBI" id="CHEBI:78521"/>
        <dbReference type="ChEBI" id="CHEBI:456216"/>
    </reaction>
</comment>
<feature type="domain" description="Asn/Gln amidotransferase" evidence="11">
    <location>
        <begin position="328"/>
        <end position="479"/>
    </location>
</feature>
<dbReference type="EC" id="6.3.5.-" evidence="10"/>
<dbReference type="InterPro" id="IPR017958">
    <property type="entry name" value="Gln-tRNA_amidoTrfase_suB_CS"/>
</dbReference>
<evidence type="ECO:0000313" key="13">
    <source>
        <dbReference type="Proteomes" id="UP000050277"/>
    </source>
</evidence>
<dbReference type="PATRIC" id="fig|70996.4.peg.2314"/>
<dbReference type="NCBIfam" id="NF004012">
    <property type="entry name" value="PRK05477.1-2"/>
    <property type="match status" value="1"/>
</dbReference>
<sequence>MKYTATIGLEVHAQILTKSKMFSGCNAAYASAPANSCIDEVSIGLPGTLPVVNQEAIRKAALLGLALNCEIPEYCEFSRKSYTYPDLPKAWQITMYDKPICINGELEITLGNGETKRVGITRAHLEEDTGMLQHGDETHSLVDYNRSGVPLLEIVSEPDMTTPEEARLYATKLRQILVFLGVNSGNLEEGALRVDANVSIRPEGQKELGTKVEIKNMNSFRNLERALVYELERQEKILREGGTIVQETRGWDDAAGSTLSQRSKEHAHDYRYFPEPDLPPLELSREWVAKRRAELPELPDAKFARYISEFGLSKQDAALLSGERETADYFETIVATAGASNAKPVANWITGELFRLIKDGAETLADVAKRVTPANLTSLIEVVAKGEIGSTVAKQVFEEMYRSGEAPVEIINAKGLRQISDSSVLSQAARDAIAANPKVVADYKSGKLPAIKFLVGQVMRATKGQANPQVVEEALKTELDTLN</sequence>
<keyword evidence="3 10" id="KW-0436">Ligase</keyword>
<dbReference type="PANTHER" id="PTHR11659">
    <property type="entry name" value="GLUTAMYL-TRNA GLN AMIDOTRANSFERASE SUBUNIT B MITOCHONDRIAL AND PROKARYOTIC PET112-RELATED"/>
    <property type="match status" value="1"/>
</dbReference>
<dbReference type="GO" id="GO:0050566">
    <property type="term" value="F:asparaginyl-tRNA synthase (glutamine-hydrolyzing) activity"/>
    <property type="evidence" value="ECO:0007669"/>
    <property type="project" value="RHEA"/>
</dbReference>
<comment type="function">
    <text evidence="7 10">Allows the formation of correctly charged Asn-tRNA(Asn) or Gln-tRNA(Gln) through the transamidation of misacylated Asp-tRNA(Asn) or Glu-tRNA(Gln) in organisms which lack either or both of asparaginyl-tRNA or glutaminyl-tRNA synthetases. The reaction takes place in the presence of glutamine and ATP through an activated phospho-Asp-tRNA(Asn) or phospho-Glu-tRNA(Gln).</text>
</comment>
<dbReference type="PROSITE" id="PS01234">
    <property type="entry name" value="GATB"/>
    <property type="match status" value="1"/>
</dbReference>
<dbReference type="Proteomes" id="UP000050277">
    <property type="component" value="Unassembled WGS sequence"/>
</dbReference>
<dbReference type="FunFam" id="1.10.10.410:FF:000001">
    <property type="entry name" value="Aspartyl/glutamyl-tRNA(Asn/Gln) amidotransferase subunit B"/>
    <property type="match status" value="1"/>
</dbReference>
<dbReference type="Pfam" id="PF02934">
    <property type="entry name" value="GatB_N"/>
    <property type="match status" value="1"/>
</dbReference>
<dbReference type="NCBIfam" id="TIGR00133">
    <property type="entry name" value="gatB"/>
    <property type="match status" value="1"/>
</dbReference>
<dbReference type="InterPro" id="IPR006075">
    <property type="entry name" value="Asn/Gln-tRNA_Trfase_suB/E_cat"/>
</dbReference>
<dbReference type="PANTHER" id="PTHR11659:SF0">
    <property type="entry name" value="GLUTAMYL-TRNA(GLN) AMIDOTRANSFERASE SUBUNIT B, MITOCHONDRIAL"/>
    <property type="match status" value="1"/>
</dbReference>
<reference evidence="12 13" key="1">
    <citation type="submission" date="2015-07" db="EMBL/GenBank/DDBJ databases">
        <title>Whole genome sequence of Herpetosiphon geysericola DSM 7119.</title>
        <authorList>
            <person name="Hemp J."/>
            <person name="Ward L.M."/>
            <person name="Pace L.A."/>
            <person name="Fischer W.W."/>
        </authorList>
    </citation>
    <scope>NUCLEOTIDE SEQUENCE [LARGE SCALE GENOMIC DNA]</scope>
    <source>
        <strain evidence="12 13">DSM 7119</strain>
    </source>
</reference>
<accession>A0A0P6XYM5</accession>
<comment type="similarity">
    <text evidence="1 10">Belongs to the GatB/GatE family. GatB subfamily.</text>
</comment>